<dbReference type="PROSITE" id="PS52008">
    <property type="entry name" value="GH81"/>
    <property type="match status" value="1"/>
</dbReference>
<evidence type="ECO:0000256" key="9">
    <source>
        <dbReference type="SAM" id="MobiDB-lite"/>
    </source>
</evidence>
<evidence type="ECO:0000256" key="10">
    <source>
        <dbReference type="SAM" id="Phobius"/>
    </source>
</evidence>
<dbReference type="PANTHER" id="PTHR31983:SF0">
    <property type="entry name" value="GLUCAN ENDO-1,3-BETA-D-GLUCOSIDASE 2"/>
    <property type="match status" value="1"/>
</dbReference>
<dbReference type="InterPro" id="IPR005200">
    <property type="entry name" value="Endo-beta-glucanase"/>
</dbReference>
<feature type="compositionally biased region" description="Low complexity" evidence="9">
    <location>
        <begin position="41"/>
        <end position="51"/>
    </location>
</feature>
<keyword evidence="4" id="KW-0378">Hydrolase</keyword>
<sequence>MTMGLPTSDEVAHLLRGGELVDPNVDVADTHHQSGLQIYESLSSSSSSSSSEAEEDGDVNRNFQQRPHIHNGHTERRSYDTHSLFSLLHKNIHLVLAYSIAALVAFIAIYHHYVPSPNQQHHEAEPSEVSNLPYFDLAYSLITNDPLSYKSPSDLGILVYNDRPESSRPGSVFGSARRGSQIGIPLPTNEWYLNLLVGLDETPGSNNNAPYEHFAGEENRVHTIPYILDTVGPIVGIRLHYPNVLSYGTVVQSVFVNTHGLTLGTADGGFTRRYRVDEATLASTLGIGLRWNGQQNDAVHGSRKKKQRYMRSSILRGMPYGTMEYGRGVLPTLASEIVAKSPLIDGVTRMECGTLESTEKQIHSTNSTKSFLVNEDVELYFPESDFTWLVFFSRPVLIQCYINPSKIIGAVSLPPGAIDTSSHDNNPSAFQLRVNPIEAFTDTEADGDEPLIVRIALANNCTTGTNVNFCNQNNARDQSAFRTLLRDHAEVYPTSPSVKYVFSDPVGGLRPESPDGKSAYLFFDWEARSYRGNATKELLMFALPHHIDILRLHGRSSNEVVGHCVHSLHGNTCLVKGGLWAMEEELGGLPSFIAKRPPSHLVIPALAKALSNDISYSLPDNYMRGAGDTYFPGKMLAKLGRIIVIAQELRDLAKTSESDIPEKTTSGGDNLAKIIRKCKEVKLPTDEEMQNAVARLRSAVEVWLNGTATAPFTYDNTWGGLVNCGCLFNGEGCDNIFPNCPSYQDPGLNFGNGFYNDHHFHYGYHIYAAAIVAQFDNDWGRRYFEHVLLYIRDIANPSINDVYFPVFRQKDWFLGNSWASGIALFGGRPYLNGRNQESSSEAIAAYEGVAMFGSVMMKAFGDGVSSSQLDNDNANTACQIFNIGRFLAATEIRSADRYWHVYSPKRHQIYPDTYTPAVVSMMWDTMCQLQTWFGSAPFLAYGIQLLPITPVSERRDTDQWLRQLYPSFVESCDSDPLCINEGWAVQLYSILASLGHPKLAMEKALALPESVFESAGGSGHSLSNTLWYIYSRPTPSVPYDLENPSTSINSLPVPKSEQKQAIDCGCPETCVGKALSSNANGFTCKERIQWLMTNLGVSELGACRQVAGIEFERECGPCNPKVCAGSEVTDELDRDHQSSSASECPPCNVDVCTSKINKCQIGTARYLCYEGHAVGGCAPTPWVLDAYHCTACCELFKGCEG</sequence>
<keyword evidence="10" id="KW-0812">Transmembrane</keyword>
<feature type="region of interest" description="Disordered" evidence="9">
    <location>
        <begin position="40"/>
        <end position="76"/>
    </location>
</feature>
<keyword evidence="10" id="KW-1133">Transmembrane helix</keyword>
<evidence type="ECO:0000256" key="3">
    <source>
        <dbReference type="ARBA" id="ARBA00012780"/>
    </source>
</evidence>
<keyword evidence="13" id="KW-1185">Reference proteome</keyword>
<dbReference type="PANTHER" id="PTHR31983">
    <property type="entry name" value="ENDO-1,3(4)-BETA-GLUCANASE 1"/>
    <property type="match status" value="1"/>
</dbReference>
<keyword evidence="5" id="KW-0119">Carbohydrate metabolism</keyword>
<dbReference type="InterPro" id="IPR040720">
    <property type="entry name" value="GH81_C"/>
</dbReference>
<dbReference type="EC" id="3.2.1.39" evidence="3"/>
<accession>A0ABD3MEQ6</accession>
<feature type="domain" description="Glycosyl hydrolase family 81 C-terminal" evidence="11">
    <location>
        <begin position="656"/>
        <end position="1003"/>
    </location>
</feature>
<evidence type="ECO:0000256" key="8">
    <source>
        <dbReference type="ARBA" id="ARBA00023326"/>
    </source>
</evidence>
<comment type="caution">
    <text evidence="12">The sequence shown here is derived from an EMBL/GenBank/DDBJ whole genome shotgun (WGS) entry which is preliminary data.</text>
</comment>
<evidence type="ECO:0000256" key="1">
    <source>
        <dbReference type="ARBA" id="ARBA00000382"/>
    </source>
</evidence>
<dbReference type="Proteomes" id="UP001530293">
    <property type="component" value="Unassembled WGS sequence"/>
</dbReference>
<gene>
    <name evidence="12" type="ORF">ACHAWU_005808</name>
</gene>
<organism evidence="12 13">
    <name type="scientific">Discostella pseudostelligera</name>
    <dbReference type="NCBI Taxonomy" id="259834"/>
    <lineage>
        <taxon>Eukaryota</taxon>
        <taxon>Sar</taxon>
        <taxon>Stramenopiles</taxon>
        <taxon>Ochrophyta</taxon>
        <taxon>Bacillariophyta</taxon>
        <taxon>Coscinodiscophyceae</taxon>
        <taxon>Thalassiosirophycidae</taxon>
        <taxon>Stephanodiscales</taxon>
        <taxon>Stephanodiscaceae</taxon>
        <taxon>Discostella</taxon>
    </lineage>
</organism>
<evidence type="ECO:0000256" key="2">
    <source>
        <dbReference type="ARBA" id="ARBA00010730"/>
    </source>
</evidence>
<dbReference type="AlphaFoldDB" id="A0ABD3MEQ6"/>
<evidence type="ECO:0000259" key="11">
    <source>
        <dbReference type="Pfam" id="PF17652"/>
    </source>
</evidence>
<keyword evidence="10" id="KW-0472">Membrane</keyword>
<dbReference type="GO" id="GO:0042973">
    <property type="term" value="F:glucan endo-1,3-beta-D-glucosidase activity"/>
    <property type="evidence" value="ECO:0007669"/>
    <property type="project" value="UniProtKB-EC"/>
</dbReference>
<evidence type="ECO:0000256" key="4">
    <source>
        <dbReference type="ARBA" id="ARBA00022801"/>
    </source>
</evidence>
<comment type="similarity">
    <text evidence="2">Belongs to the glycosyl hydrolase 81 family.</text>
</comment>
<evidence type="ECO:0000313" key="12">
    <source>
        <dbReference type="EMBL" id="KAL3762605.1"/>
    </source>
</evidence>
<keyword evidence="6" id="KW-0326">Glycosidase</keyword>
<evidence type="ECO:0000256" key="6">
    <source>
        <dbReference type="ARBA" id="ARBA00023295"/>
    </source>
</evidence>
<comment type="catalytic activity">
    <reaction evidence="1">
        <text>Hydrolysis of (1-&gt;3)-beta-D-glucosidic linkages in (1-&gt;3)-beta-D-glucans.</text>
        <dbReference type="EC" id="3.2.1.39"/>
    </reaction>
</comment>
<evidence type="ECO:0000313" key="13">
    <source>
        <dbReference type="Proteomes" id="UP001530293"/>
    </source>
</evidence>
<dbReference type="EMBL" id="JALLBG020000132">
    <property type="protein sequence ID" value="KAL3762605.1"/>
    <property type="molecule type" value="Genomic_DNA"/>
</dbReference>
<reference evidence="12 13" key="1">
    <citation type="submission" date="2024-10" db="EMBL/GenBank/DDBJ databases">
        <title>Updated reference genomes for cyclostephanoid diatoms.</title>
        <authorList>
            <person name="Roberts W.R."/>
            <person name="Alverson A.J."/>
        </authorList>
    </citation>
    <scope>NUCLEOTIDE SEQUENCE [LARGE SCALE GENOMIC DNA]</scope>
    <source>
        <strain evidence="12 13">AJA232-27</strain>
    </source>
</reference>
<evidence type="ECO:0000256" key="5">
    <source>
        <dbReference type="ARBA" id="ARBA00023277"/>
    </source>
</evidence>
<dbReference type="GO" id="GO:0000272">
    <property type="term" value="P:polysaccharide catabolic process"/>
    <property type="evidence" value="ECO:0007669"/>
    <property type="project" value="UniProtKB-KW"/>
</dbReference>
<name>A0ABD3MEQ6_9STRA</name>
<evidence type="ECO:0000256" key="7">
    <source>
        <dbReference type="ARBA" id="ARBA00023316"/>
    </source>
</evidence>
<feature type="transmembrane region" description="Helical" evidence="10">
    <location>
        <begin position="92"/>
        <end position="113"/>
    </location>
</feature>
<keyword evidence="8" id="KW-0624">Polysaccharide degradation</keyword>
<keyword evidence="7" id="KW-0961">Cell wall biogenesis/degradation</keyword>
<dbReference type="GO" id="GO:0071555">
    <property type="term" value="P:cell wall organization"/>
    <property type="evidence" value="ECO:0007669"/>
    <property type="project" value="UniProtKB-KW"/>
</dbReference>
<dbReference type="Pfam" id="PF17652">
    <property type="entry name" value="Glyco_hydro81C"/>
    <property type="match status" value="1"/>
</dbReference>
<proteinExistence type="inferred from homology"/>
<protein>
    <recommendedName>
        <fullName evidence="3">glucan endo-1,3-beta-D-glucosidase</fullName>
        <ecNumber evidence="3">3.2.1.39</ecNumber>
    </recommendedName>
</protein>
<dbReference type="Gene3D" id="2.70.98.30">
    <property type="entry name" value="Golgi alpha-mannosidase II, domain 4"/>
    <property type="match status" value="1"/>
</dbReference>